<organism evidence="2">
    <name type="scientific">Candidatus Kentrum sp. DK</name>
    <dbReference type="NCBI Taxonomy" id="2126562"/>
    <lineage>
        <taxon>Bacteria</taxon>
        <taxon>Pseudomonadati</taxon>
        <taxon>Pseudomonadota</taxon>
        <taxon>Gammaproteobacteria</taxon>
        <taxon>Candidatus Kentrum</taxon>
    </lineage>
</organism>
<gene>
    <name evidence="2" type="ORF">BECKDK2373C_GA0170839_11721</name>
</gene>
<sequence>MHILFDLLKENIFYVILIFSALAAFTIIFFRKGLGGANEGRQAIIAIAFGVVYLFLPFLYKGIGRENDTVELVVGILALFLPLFILFFIDFYEVKSNLNAFLRNKEEDDFDILFNRLMENRGRIF</sequence>
<keyword evidence="1" id="KW-0472">Membrane</keyword>
<proteinExistence type="predicted"/>
<feature type="transmembrane region" description="Helical" evidence="1">
    <location>
        <begin position="72"/>
        <end position="92"/>
    </location>
</feature>
<keyword evidence="1" id="KW-0812">Transmembrane</keyword>
<feature type="transmembrane region" description="Helical" evidence="1">
    <location>
        <begin position="42"/>
        <end position="60"/>
    </location>
</feature>
<feature type="transmembrane region" description="Helical" evidence="1">
    <location>
        <begin position="12"/>
        <end position="30"/>
    </location>
</feature>
<dbReference type="EMBL" id="CAADEY010000172">
    <property type="protein sequence ID" value="VFJ67860.1"/>
    <property type="molecule type" value="Genomic_DNA"/>
</dbReference>
<name>A0A450TJY5_9GAMM</name>
<accession>A0A450TJY5</accession>
<evidence type="ECO:0000256" key="1">
    <source>
        <dbReference type="SAM" id="Phobius"/>
    </source>
</evidence>
<evidence type="ECO:0000313" key="2">
    <source>
        <dbReference type="EMBL" id="VFJ67860.1"/>
    </source>
</evidence>
<protein>
    <submittedName>
        <fullName evidence="2">Uncharacterized protein</fullName>
    </submittedName>
</protein>
<dbReference type="AlphaFoldDB" id="A0A450TJY5"/>
<keyword evidence="1" id="KW-1133">Transmembrane helix</keyword>
<reference evidence="2" key="1">
    <citation type="submission" date="2019-02" db="EMBL/GenBank/DDBJ databases">
        <authorList>
            <person name="Gruber-Vodicka R. H."/>
            <person name="Seah K. B. B."/>
        </authorList>
    </citation>
    <scope>NUCLEOTIDE SEQUENCE</scope>
    <source>
        <strain evidence="2">BECK_DK161</strain>
    </source>
</reference>